<sequence length="197" mass="22213">MPNKADEKKQAEASAYMPVQDYTGQGYSFDNGEETGEFAKQHRNEIIEKVKQYFKQKYHLDITVHQIYGATDAAVVFAESKKDPKFHTSVIVGIDLENKKIGNVGAYEGSVEGAITTGLYVMAYEKEFQKLDDFCTAITKEYPVIGRTKEAVDNTVDSGYATPYYYLNTTHLEFLKSYKSFLNNPKINGQSLKKLIG</sequence>
<evidence type="ECO:0000313" key="1">
    <source>
        <dbReference type="EMBL" id="KYC69068.1"/>
    </source>
</evidence>
<reference evidence="1 2" key="1">
    <citation type="submission" date="2016-01" db="EMBL/GenBank/DDBJ databases">
        <title>Genome Sequences of Twelve Sporeforming Bacillus Species Isolated from Foods.</title>
        <authorList>
            <person name="Berendsen E.M."/>
            <person name="Wells-Bennik M.H."/>
            <person name="Krawcyk A.O."/>
            <person name="De Jong A."/>
            <person name="Holsappel S."/>
            <person name="Eijlander R.T."/>
            <person name="Kuipers O.P."/>
        </authorList>
    </citation>
    <scope>NUCLEOTIDE SEQUENCE [LARGE SCALE GENOMIC DNA]</scope>
    <source>
        <strain evidence="1 2">B4099</strain>
    </source>
</reference>
<name>A0A150KEC9_HEYCO</name>
<organism evidence="1 2">
    <name type="scientific">Heyndrickxia coagulans</name>
    <name type="common">Weizmannia coagulans</name>
    <dbReference type="NCBI Taxonomy" id="1398"/>
    <lineage>
        <taxon>Bacteria</taxon>
        <taxon>Bacillati</taxon>
        <taxon>Bacillota</taxon>
        <taxon>Bacilli</taxon>
        <taxon>Bacillales</taxon>
        <taxon>Bacillaceae</taxon>
        <taxon>Heyndrickxia</taxon>
    </lineage>
</organism>
<dbReference type="Proteomes" id="UP000075304">
    <property type="component" value="Unassembled WGS sequence"/>
</dbReference>
<proteinExistence type="predicted"/>
<gene>
    <name evidence="1" type="ORF">B4099_0821</name>
</gene>
<dbReference type="InterPro" id="IPR012873">
    <property type="entry name" value="DUF1672"/>
</dbReference>
<evidence type="ECO:0000313" key="2">
    <source>
        <dbReference type="Proteomes" id="UP000075304"/>
    </source>
</evidence>
<comment type="caution">
    <text evidence="1">The sequence shown here is derived from an EMBL/GenBank/DDBJ whole genome shotgun (WGS) entry which is preliminary data.</text>
</comment>
<accession>A0A150KEC9</accession>
<dbReference type="PATRIC" id="fig|1398.25.peg.3142"/>
<dbReference type="EMBL" id="LQYI01000053">
    <property type="protein sequence ID" value="KYC69068.1"/>
    <property type="molecule type" value="Genomic_DNA"/>
</dbReference>
<dbReference type="AlphaFoldDB" id="A0A150KEC9"/>
<dbReference type="Pfam" id="PF07901">
    <property type="entry name" value="DUF1672"/>
    <property type="match status" value="1"/>
</dbReference>
<protein>
    <submittedName>
        <fullName evidence="1">Uncharacterized protein</fullName>
    </submittedName>
</protein>